<dbReference type="RefSeq" id="WP_233787294.1">
    <property type="nucleotide sequence ID" value="NZ_RSCL01000001.1"/>
</dbReference>
<dbReference type="AlphaFoldDB" id="A0A433VUL7"/>
<sequence length="83" mass="9247">MNIGTINAEIRLLDIVALVEDLPEYGIYRGQVGTVTDIVAENVFEVDFSDTSGQTFAELNLTSQQLMLLLHEPISYLSQFVLN</sequence>
<comment type="caution">
    <text evidence="1">The sequence shown here is derived from an EMBL/GenBank/DDBJ whole genome shotgun (WGS) entry which is preliminary data.</text>
</comment>
<protein>
    <recommendedName>
        <fullName evidence="3">DUF4926 domain-containing protein</fullName>
    </recommendedName>
</protein>
<dbReference type="EMBL" id="RSCL01000001">
    <property type="protein sequence ID" value="RUT09803.1"/>
    <property type="molecule type" value="Genomic_DNA"/>
</dbReference>
<name>A0A433VUL7_9CYAN</name>
<organism evidence="1 2">
    <name type="scientific">Dulcicalothrix desertica PCC 7102</name>
    <dbReference type="NCBI Taxonomy" id="232991"/>
    <lineage>
        <taxon>Bacteria</taxon>
        <taxon>Bacillati</taxon>
        <taxon>Cyanobacteriota</taxon>
        <taxon>Cyanophyceae</taxon>
        <taxon>Nostocales</taxon>
        <taxon>Calotrichaceae</taxon>
        <taxon>Dulcicalothrix</taxon>
    </lineage>
</organism>
<dbReference type="Proteomes" id="UP000271624">
    <property type="component" value="Unassembled WGS sequence"/>
</dbReference>
<evidence type="ECO:0000313" key="1">
    <source>
        <dbReference type="EMBL" id="RUT09803.1"/>
    </source>
</evidence>
<reference evidence="1" key="2">
    <citation type="journal article" date="2019" name="Genome Biol. Evol.">
        <title>Day and night: Metabolic profiles and evolutionary relationships of six axenic non-marine cyanobacteria.</title>
        <authorList>
            <person name="Will S.E."/>
            <person name="Henke P."/>
            <person name="Boedeker C."/>
            <person name="Huang S."/>
            <person name="Brinkmann H."/>
            <person name="Rohde M."/>
            <person name="Jarek M."/>
            <person name="Friedl T."/>
            <person name="Seufert S."/>
            <person name="Schumacher M."/>
            <person name="Overmann J."/>
            <person name="Neumann-Schaal M."/>
            <person name="Petersen J."/>
        </authorList>
    </citation>
    <scope>NUCLEOTIDE SEQUENCE [LARGE SCALE GENOMIC DNA]</scope>
    <source>
        <strain evidence="1">PCC 7102</strain>
    </source>
</reference>
<evidence type="ECO:0008006" key="3">
    <source>
        <dbReference type="Google" id="ProtNLM"/>
    </source>
</evidence>
<proteinExistence type="predicted"/>
<evidence type="ECO:0000313" key="2">
    <source>
        <dbReference type="Proteomes" id="UP000271624"/>
    </source>
</evidence>
<keyword evidence="2" id="KW-1185">Reference proteome</keyword>
<dbReference type="InterPro" id="IPR032568">
    <property type="entry name" value="DUF4926"/>
</dbReference>
<accession>A0A433VUL7</accession>
<dbReference type="Pfam" id="PF16277">
    <property type="entry name" value="DUF4926"/>
    <property type="match status" value="1"/>
</dbReference>
<reference evidence="1" key="1">
    <citation type="submission" date="2018-12" db="EMBL/GenBank/DDBJ databases">
        <authorList>
            <person name="Will S."/>
            <person name="Neumann-Schaal M."/>
            <person name="Henke P."/>
        </authorList>
    </citation>
    <scope>NUCLEOTIDE SEQUENCE</scope>
    <source>
        <strain evidence="1">PCC 7102</strain>
    </source>
</reference>
<gene>
    <name evidence="1" type="ORF">DSM106972_002980</name>
</gene>